<comment type="caution">
    <text evidence="2">The sequence shown here is derived from an EMBL/GenBank/DDBJ whole genome shotgun (WGS) entry which is preliminary data.</text>
</comment>
<dbReference type="Proteomes" id="UP001501710">
    <property type="component" value="Unassembled WGS sequence"/>
</dbReference>
<evidence type="ECO:0000313" key="3">
    <source>
        <dbReference type="Proteomes" id="UP001501710"/>
    </source>
</evidence>
<keyword evidence="1" id="KW-0812">Transmembrane</keyword>
<gene>
    <name evidence="2" type="ORF">GCM10022254_72860</name>
</gene>
<evidence type="ECO:0008006" key="4">
    <source>
        <dbReference type="Google" id="ProtNLM"/>
    </source>
</evidence>
<dbReference type="EMBL" id="BAABAS010000029">
    <property type="protein sequence ID" value="GAA4241948.1"/>
    <property type="molecule type" value="Genomic_DNA"/>
</dbReference>
<reference evidence="3" key="1">
    <citation type="journal article" date="2019" name="Int. J. Syst. Evol. Microbiol.">
        <title>The Global Catalogue of Microorganisms (GCM) 10K type strain sequencing project: providing services to taxonomists for standard genome sequencing and annotation.</title>
        <authorList>
            <consortium name="The Broad Institute Genomics Platform"/>
            <consortium name="The Broad Institute Genome Sequencing Center for Infectious Disease"/>
            <person name="Wu L."/>
            <person name="Ma J."/>
        </authorList>
    </citation>
    <scope>NUCLEOTIDE SEQUENCE [LARGE SCALE GENOMIC DNA]</scope>
    <source>
        <strain evidence="3">JCM 17440</strain>
    </source>
</reference>
<keyword evidence="1" id="KW-1133">Transmembrane helix</keyword>
<evidence type="ECO:0000313" key="2">
    <source>
        <dbReference type="EMBL" id="GAA4241948.1"/>
    </source>
</evidence>
<feature type="transmembrane region" description="Helical" evidence="1">
    <location>
        <begin position="26"/>
        <end position="48"/>
    </location>
</feature>
<keyword evidence="3" id="KW-1185">Reference proteome</keyword>
<evidence type="ECO:0000256" key="1">
    <source>
        <dbReference type="SAM" id="Phobius"/>
    </source>
</evidence>
<organism evidence="2 3">
    <name type="scientific">Actinomadura meridiana</name>
    <dbReference type="NCBI Taxonomy" id="559626"/>
    <lineage>
        <taxon>Bacteria</taxon>
        <taxon>Bacillati</taxon>
        <taxon>Actinomycetota</taxon>
        <taxon>Actinomycetes</taxon>
        <taxon>Streptosporangiales</taxon>
        <taxon>Thermomonosporaceae</taxon>
        <taxon>Actinomadura</taxon>
    </lineage>
</organism>
<proteinExistence type="predicted"/>
<name>A0ABP8CPZ4_9ACTN</name>
<keyword evidence="1" id="KW-0472">Membrane</keyword>
<sequence>MGVASLATLAAHQTGGAVDPSALKSGYALSISVSAGLFVVAAAVALALPSRLPAASSAATAEERLEVRPG</sequence>
<protein>
    <recommendedName>
        <fullName evidence="4">MFS transporter</fullName>
    </recommendedName>
</protein>
<accession>A0ABP8CPZ4</accession>